<dbReference type="EMBL" id="FNBW01000011">
    <property type="protein sequence ID" value="SDG14959.1"/>
    <property type="molecule type" value="Genomic_DNA"/>
</dbReference>
<dbReference type="CDD" id="cd03224">
    <property type="entry name" value="ABC_TM1139_LivF_branched"/>
    <property type="match status" value="1"/>
</dbReference>
<keyword evidence="8" id="KW-1185">Reference proteome</keyword>
<gene>
    <name evidence="7" type="ORF">SAMN05660686_03513</name>
</gene>
<evidence type="ECO:0000256" key="3">
    <source>
        <dbReference type="ARBA" id="ARBA00022741"/>
    </source>
</evidence>
<dbReference type="InterPro" id="IPR017871">
    <property type="entry name" value="ABC_transporter-like_CS"/>
</dbReference>
<evidence type="ECO:0000256" key="4">
    <source>
        <dbReference type="ARBA" id="ARBA00022840"/>
    </source>
</evidence>
<dbReference type="GO" id="GO:0015807">
    <property type="term" value="P:L-amino acid transport"/>
    <property type="evidence" value="ECO:0007669"/>
    <property type="project" value="TreeGrafter"/>
</dbReference>
<feature type="domain" description="ABC transporter" evidence="6">
    <location>
        <begin position="15"/>
        <end position="246"/>
    </location>
</feature>
<dbReference type="RefSeq" id="WP_051243647.1">
    <property type="nucleotide sequence ID" value="NZ_FNBW01000011.1"/>
</dbReference>
<dbReference type="PANTHER" id="PTHR43820:SF2">
    <property type="entry name" value="ABC TRANSPORTER ATP-BINDING PROTEIN"/>
    <property type="match status" value="1"/>
</dbReference>
<organism evidence="7 8">
    <name type="scientific">Thalassobaculum litoreum DSM 18839</name>
    <dbReference type="NCBI Taxonomy" id="1123362"/>
    <lineage>
        <taxon>Bacteria</taxon>
        <taxon>Pseudomonadati</taxon>
        <taxon>Pseudomonadota</taxon>
        <taxon>Alphaproteobacteria</taxon>
        <taxon>Rhodospirillales</taxon>
        <taxon>Thalassobaculaceae</taxon>
        <taxon>Thalassobaculum</taxon>
    </lineage>
</organism>
<evidence type="ECO:0000313" key="8">
    <source>
        <dbReference type="Proteomes" id="UP000198615"/>
    </source>
</evidence>
<protein>
    <submittedName>
        <fullName evidence="7">Amino acid/amide ABC transporter ATP-binding protein 2, HAAT family</fullName>
    </submittedName>
</protein>
<dbReference type="GO" id="GO:0015658">
    <property type="term" value="F:branched-chain amino acid transmembrane transporter activity"/>
    <property type="evidence" value="ECO:0007669"/>
    <property type="project" value="TreeGrafter"/>
</dbReference>
<accession>A0A8G2EZ99</accession>
<evidence type="ECO:0000256" key="1">
    <source>
        <dbReference type="ARBA" id="ARBA00005417"/>
    </source>
</evidence>
<dbReference type="SMART" id="SM00382">
    <property type="entry name" value="AAA"/>
    <property type="match status" value="1"/>
</dbReference>
<proteinExistence type="inferred from homology"/>
<evidence type="ECO:0000256" key="5">
    <source>
        <dbReference type="ARBA" id="ARBA00022970"/>
    </source>
</evidence>
<evidence type="ECO:0000259" key="6">
    <source>
        <dbReference type="PROSITE" id="PS50893"/>
    </source>
</evidence>
<dbReference type="AlphaFoldDB" id="A0A8G2EZ99"/>
<dbReference type="Pfam" id="PF00005">
    <property type="entry name" value="ABC_tran"/>
    <property type="match status" value="1"/>
</dbReference>
<dbReference type="Gene3D" id="3.40.50.300">
    <property type="entry name" value="P-loop containing nucleotide triphosphate hydrolases"/>
    <property type="match status" value="1"/>
</dbReference>
<dbReference type="InterPro" id="IPR052156">
    <property type="entry name" value="BCAA_Transport_ATP-bd_LivF"/>
</dbReference>
<name>A0A8G2EZ99_9PROT</name>
<dbReference type="OrthoDB" id="9775250at2"/>
<comment type="similarity">
    <text evidence="1">Belongs to the ABC transporter superfamily.</text>
</comment>
<evidence type="ECO:0000313" key="7">
    <source>
        <dbReference type="EMBL" id="SDG14959.1"/>
    </source>
</evidence>
<evidence type="ECO:0000256" key="2">
    <source>
        <dbReference type="ARBA" id="ARBA00022448"/>
    </source>
</evidence>
<sequence>MTGGTNGSTAGDVILKVEGIDVFYGASKILFGVDLEVGRGRTLALLGRNGAGKSTTMKAIAGIARPRKGSITMEGQNLAGERPDIIARAGIGYVPEDRQVFTMHSVEDNLLIGMKKGIRGQEDWTLERVYDTFPILARMKDRRAGLMSGGEQQMLTIARTLMGNPDVLLLDEPSEGLAPIIVQAIGDLIRTLRETGVTIVLAEQNMHFCLGISEDAAVIDKGHIVYRDTIAGLRANEEVTKRYLAI</sequence>
<dbReference type="PROSITE" id="PS00211">
    <property type="entry name" value="ABC_TRANSPORTER_1"/>
    <property type="match status" value="1"/>
</dbReference>
<dbReference type="GO" id="GO:0016887">
    <property type="term" value="F:ATP hydrolysis activity"/>
    <property type="evidence" value="ECO:0007669"/>
    <property type="project" value="InterPro"/>
</dbReference>
<dbReference type="PANTHER" id="PTHR43820">
    <property type="entry name" value="HIGH-AFFINITY BRANCHED-CHAIN AMINO ACID TRANSPORT ATP-BINDING PROTEIN LIVF"/>
    <property type="match status" value="1"/>
</dbReference>
<keyword evidence="3" id="KW-0547">Nucleotide-binding</keyword>
<keyword evidence="5" id="KW-0029">Amino-acid transport</keyword>
<dbReference type="InterPro" id="IPR003593">
    <property type="entry name" value="AAA+_ATPase"/>
</dbReference>
<dbReference type="Proteomes" id="UP000198615">
    <property type="component" value="Unassembled WGS sequence"/>
</dbReference>
<keyword evidence="2" id="KW-0813">Transport</keyword>
<dbReference type="InterPro" id="IPR027417">
    <property type="entry name" value="P-loop_NTPase"/>
</dbReference>
<keyword evidence="4 7" id="KW-0067">ATP-binding</keyword>
<reference evidence="7 8" key="1">
    <citation type="submission" date="2016-10" db="EMBL/GenBank/DDBJ databases">
        <authorList>
            <person name="Varghese N."/>
            <person name="Submissions S."/>
        </authorList>
    </citation>
    <scope>NUCLEOTIDE SEQUENCE [LARGE SCALE GENOMIC DNA]</scope>
    <source>
        <strain evidence="7 8">DSM 18839</strain>
    </source>
</reference>
<dbReference type="GO" id="GO:0005524">
    <property type="term" value="F:ATP binding"/>
    <property type="evidence" value="ECO:0007669"/>
    <property type="project" value="UniProtKB-KW"/>
</dbReference>
<comment type="caution">
    <text evidence="7">The sequence shown here is derived from an EMBL/GenBank/DDBJ whole genome shotgun (WGS) entry which is preliminary data.</text>
</comment>
<dbReference type="SUPFAM" id="SSF52540">
    <property type="entry name" value="P-loop containing nucleoside triphosphate hydrolases"/>
    <property type="match status" value="1"/>
</dbReference>
<dbReference type="InterPro" id="IPR003439">
    <property type="entry name" value="ABC_transporter-like_ATP-bd"/>
</dbReference>
<dbReference type="PROSITE" id="PS50893">
    <property type="entry name" value="ABC_TRANSPORTER_2"/>
    <property type="match status" value="1"/>
</dbReference>